<dbReference type="Proteomes" id="UP000634229">
    <property type="component" value="Unassembled WGS sequence"/>
</dbReference>
<comment type="caution">
    <text evidence="1">The sequence shown here is derived from an EMBL/GenBank/DDBJ whole genome shotgun (WGS) entry which is preliminary data.</text>
</comment>
<sequence length="225" mass="24960">MTLPDLKESVCNLSETAALESDQGIVREFRYADADLRALDLAHTRLTTGHIARLRASRVRFEALRLHSIEIDGSELNSARWNDSKLSRVAFRDCKIMGASFVGLTLEDVLFENCRLDYTAFDQVRAIGPVAFSRCVLSETSFMDCDLGDVVFDRCTLRLTEFGRGRYRGLDLRGNDLSSVRGVASLGRVVIDRSQRGELTNALMAELDVTYGDDLSGPLTGQEIG</sequence>
<dbReference type="Gene3D" id="2.160.20.80">
    <property type="entry name" value="E3 ubiquitin-protein ligase SopA"/>
    <property type="match status" value="1"/>
</dbReference>
<name>A0ABS1NIJ3_9ACTN</name>
<dbReference type="RefSeq" id="WP_201877540.1">
    <property type="nucleotide sequence ID" value="NZ_JAERRF010000016.1"/>
</dbReference>
<protein>
    <submittedName>
        <fullName evidence="1">Pentapeptide repeat-containing protein</fullName>
    </submittedName>
</protein>
<accession>A0ABS1NIJ3</accession>
<dbReference type="SUPFAM" id="SSF141571">
    <property type="entry name" value="Pentapeptide repeat-like"/>
    <property type="match status" value="1"/>
</dbReference>
<reference evidence="1 2" key="1">
    <citation type="submission" date="2021-01" db="EMBL/GenBank/DDBJ databases">
        <title>WGS of actinomycetes isolated from Thailand.</title>
        <authorList>
            <person name="Thawai C."/>
        </authorList>
    </citation>
    <scope>NUCLEOTIDE SEQUENCE [LARGE SCALE GENOMIC DNA]</scope>
    <source>
        <strain evidence="1 2">CA1R205</strain>
    </source>
</reference>
<proteinExistence type="predicted"/>
<keyword evidence="2" id="KW-1185">Reference proteome</keyword>
<evidence type="ECO:0000313" key="2">
    <source>
        <dbReference type="Proteomes" id="UP000634229"/>
    </source>
</evidence>
<dbReference type="EMBL" id="JAERRF010000016">
    <property type="protein sequence ID" value="MBL1099932.1"/>
    <property type="molecule type" value="Genomic_DNA"/>
</dbReference>
<dbReference type="InterPro" id="IPR001646">
    <property type="entry name" value="5peptide_repeat"/>
</dbReference>
<gene>
    <name evidence="1" type="ORF">JK363_25320</name>
</gene>
<evidence type="ECO:0000313" key="1">
    <source>
        <dbReference type="EMBL" id="MBL1099932.1"/>
    </source>
</evidence>
<organism evidence="1 2">
    <name type="scientific">Streptomyces coffeae</name>
    <dbReference type="NCBI Taxonomy" id="621382"/>
    <lineage>
        <taxon>Bacteria</taxon>
        <taxon>Bacillati</taxon>
        <taxon>Actinomycetota</taxon>
        <taxon>Actinomycetes</taxon>
        <taxon>Kitasatosporales</taxon>
        <taxon>Streptomycetaceae</taxon>
        <taxon>Streptomyces</taxon>
    </lineage>
</organism>
<dbReference type="Pfam" id="PF13599">
    <property type="entry name" value="Pentapeptide_4"/>
    <property type="match status" value="1"/>
</dbReference>